<accession>A0A3A8PMF2</accession>
<dbReference type="EMBL" id="RAWK01000283">
    <property type="protein sequence ID" value="RKH56400.1"/>
    <property type="molecule type" value="Genomic_DNA"/>
</dbReference>
<evidence type="ECO:0000313" key="2">
    <source>
        <dbReference type="Proteomes" id="UP000267003"/>
    </source>
</evidence>
<dbReference type="Proteomes" id="UP000267003">
    <property type="component" value="Unassembled WGS sequence"/>
</dbReference>
<dbReference type="AlphaFoldDB" id="A0A3A8PMF2"/>
<gene>
    <name evidence="1" type="ORF">D7W81_34055</name>
</gene>
<protein>
    <submittedName>
        <fullName evidence="1">Latent transforming growth factor beta-binding protein</fullName>
    </submittedName>
</protein>
<name>A0A3A8PMF2_9BACT</name>
<sequence>MRCVFPLLVVLGGLLVGPGCPLDIQVREELDAGCSGDSCALPCAADRECPAGQRCNDFYEECEPGPRLTEPCSNNISCFGIARCEDGRCARRCSVQDCPLGYQCSPGPEFLCVETCEGLTPETLGRFCASSMECTRCGFCADSVGGKKCHQPCRSDAECPDARPGVCVLIPGSTLRVCQQ</sequence>
<organism evidence="1 2">
    <name type="scientific">Corallococcus aberystwythensis</name>
    <dbReference type="NCBI Taxonomy" id="2316722"/>
    <lineage>
        <taxon>Bacteria</taxon>
        <taxon>Pseudomonadati</taxon>
        <taxon>Myxococcota</taxon>
        <taxon>Myxococcia</taxon>
        <taxon>Myxococcales</taxon>
        <taxon>Cystobacterineae</taxon>
        <taxon>Myxococcaceae</taxon>
        <taxon>Corallococcus</taxon>
    </lineage>
</organism>
<proteinExistence type="predicted"/>
<evidence type="ECO:0000313" key="1">
    <source>
        <dbReference type="EMBL" id="RKH56400.1"/>
    </source>
</evidence>
<keyword evidence="2" id="KW-1185">Reference proteome</keyword>
<comment type="caution">
    <text evidence="1">The sequence shown here is derived from an EMBL/GenBank/DDBJ whole genome shotgun (WGS) entry which is preliminary data.</text>
</comment>
<reference evidence="2" key="1">
    <citation type="submission" date="2018-09" db="EMBL/GenBank/DDBJ databases">
        <authorList>
            <person name="Livingstone P.G."/>
            <person name="Whitworth D.E."/>
        </authorList>
    </citation>
    <scope>NUCLEOTIDE SEQUENCE [LARGE SCALE GENOMIC DNA]</scope>
    <source>
        <strain evidence="2">AB050A</strain>
    </source>
</reference>